<accession>A0A2P2GCP6</accession>
<dbReference type="PANTHER" id="PTHR43712:SF2">
    <property type="entry name" value="O-METHYLTRANSFERASE CICE"/>
    <property type="match status" value="1"/>
</dbReference>
<dbReference type="Proteomes" id="UP000265325">
    <property type="component" value="Unassembled WGS sequence"/>
</dbReference>
<dbReference type="Gene3D" id="1.10.10.10">
    <property type="entry name" value="Winged helix-like DNA-binding domain superfamily/Winged helix DNA-binding domain"/>
    <property type="match status" value="1"/>
</dbReference>
<dbReference type="Gene3D" id="3.40.50.150">
    <property type="entry name" value="Vaccinia Virus protein VP39"/>
    <property type="match status" value="1"/>
</dbReference>
<dbReference type="InterPro" id="IPR012967">
    <property type="entry name" value="COMT_dimerisation"/>
</dbReference>
<evidence type="ECO:0000256" key="3">
    <source>
        <dbReference type="ARBA" id="ARBA00022691"/>
    </source>
</evidence>
<dbReference type="GO" id="GO:0032259">
    <property type="term" value="P:methylation"/>
    <property type="evidence" value="ECO:0007669"/>
    <property type="project" value="UniProtKB-KW"/>
</dbReference>
<evidence type="ECO:0000256" key="1">
    <source>
        <dbReference type="ARBA" id="ARBA00022603"/>
    </source>
</evidence>
<feature type="domain" description="O-methyltransferase dimerisation" evidence="5">
    <location>
        <begin position="13"/>
        <end position="87"/>
    </location>
</feature>
<gene>
    <name evidence="6" type="ORF">VO63_35255</name>
</gene>
<organism evidence="6 7">
    <name type="scientific">Streptomyces showdoensis</name>
    <dbReference type="NCBI Taxonomy" id="68268"/>
    <lineage>
        <taxon>Bacteria</taxon>
        <taxon>Bacillati</taxon>
        <taxon>Actinomycetota</taxon>
        <taxon>Actinomycetes</taxon>
        <taxon>Kitasatosporales</taxon>
        <taxon>Streptomycetaceae</taxon>
        <taxon>Streptomyces</taxon>
    </lineage>
</organism>
<dbReference type="InterPro" id="IPR001077">
    <property type="entry name" value="COMT_C"/>
</dbReference>
<dbReference type="RefSeq" id="WP_046912234.1">
    <property type="nucleotide sequence ID" value="NZ_BAAAXG010000007.1"/>
</dbReference>
<dbReference type="GO" id="GO:0046983">
    <property type="term" value="F:protein dimerization activity"/>
    <property type="evidence" value="ECO:0007669"/>
    <property type="project" value="InterPro"/>
</dbReference>
<dbReference type="OrthoDB" id="4145676at2"/>
<evidence type="ECO:0000259" key="5">
    <source>
        <dbReference type="Pfam" id="PF08100"/>
    </source>
</evidence>
<comment type="caution">
    <text evidence="6">The sequence shown here is derived from an EMBL/GenBank/DDBJ whole genome shotgun (WGS) entry which is preliminary data.</text>
</comment>
<reference evidence="6 7" key="1">
    <citation type="submission" date="2015-05" db="EMBL/GenBank/DDBJ databases">
        <title>Draft Genome assembly of Streptomyces showdoensis.</title>
        <authorList>
            <person name="Thapa K.K."/>
            <person name="Metsa-Ketela M."/>
        </authorList>
    </citation>
    <scope>NUCLEOTIDE SEQUENCE [LARGE SCALE GENOMIC DNA]</scope>
    <source>
        <strain evidence="6 7">ATCC 15227</strain>
    </source>
</reference>
<dbReference type="EMBL" id="LAQS01000104">
    <property type="protein sequence ID" value="KKZ69233.1"/>
    <property type="molecule type" value="Genomic_DNA"/>
</dbReference>
<protein>
    <submittedName>
        <fullName evidence="6">Uncharacterized protein</fullName>
    </submittedName>
</protein>
<dbReference type="InterPro" id="IPR029063">
    <property type="entry name" value="SAM-dependent_MTases_sf"/>
</dbReference>
<proteinExistence type="predicted"/>
<dbReference type="SUPFAM" id="SSF46785">
    <property type="entry name" value="Winged helix' DNA-binding domain"/>
    <property type="match status" value="1"/>
</dbReference>
<dbReference type="Pfam" id="PF00891">
    <property type="entry name" value="Methyltransf_2"/>
    <property type="match status" value="1"/>
</dbReference>
<dbReference type="InterPro" id="IPR036390">
    <property type="entry name" value="WH_DNA-bd_sf"/>
</dbReference>
<keyword evidence="3" id="KW-0949">S-adenosyl-L-methionine</keyword>
<dbReference type="PIRSF" id="PIRSF005739">
    <property type="entry name" value="O-mtase"/>
    <property type="match status" value="1"/>
</dbReference>
<dbReference type="PANTHER" id="PTHR43712">
    <property type="entry name" value="PUTATIVE (AFU_ORTHOLOGUE AFUA_4G14580)-RELATED"/>
    <property type="match status" value="1"/>
</dbReference>
<name>A0A2P2GCP6_STREW</name>
<keyword evidence="7" id="KW-1185">Reference proteome</keyword>
<feature type="domain" description="O-methyltransferase C-terminal" evidence="4">
    <location>
        <begin position="109"/>
        <end position="314"/>
    </location>
</feature>
<dbReference type="PROSITE" id="PS51683">
    <property type="entry name" value="SAM_OMT_II"/>
    <property type="match status" value="1"/>
</dbReference>
<dbReference type="InterPro" id="IPR016461">
    <property type="entry name" value="COMT-like"/>
</dbReference>
<dbReference type="GO" id="GO:0008171">
    <property type="term" value="F:O-methyltransferase activity"/>
    <property type="evidence" value="ECO:0007669"/>
    <property type="project" value="InterPro"/>
</dbReference>
<dbReference type="InterPro" id="IPR036388">
    <property type="entry name" value="WH-like_DNA-bd_sf"/>
</dbReference>
<sequence>MTTDPRAVRATVELVTGAWRTQAVHVAARLRLPDLVAGGHRDGAALAAATGLDPDVAHRLLRLLVLLGVFATDADGGYRTTPVGELLRDRPGSLRDMCLLYGEEFYRAWGHAEEALTTGTPGFELAYGEPLIPHLAADPEAAARFQRVMQAGHAVFDAVPAVLGLTGPRRVVDVGGGSGRLLATVLAAAPAARGVLVDLPHVLPLARAHLAAGVGLDRVELLAQDVFDAPLPAGGDVYLLSRVLGDWDDERCVRLLRRVRAALAPGARLFVLERVTTDDGSGALAALWDLHLLVVNGGRQRTLDDYRGLLGRSGLALERVVELPLETKGLLVGVASG</sequence>
<dbReference type="SUPFAM" id="SSF53335">
    <property type="entry name" value="S-adenosyl-L-methionine-dependent methyltransferases"/>
    <property type="match status" value="1"/>
</dbReference>
<evidence type="ECO:0000313" key="7">
    <source>
        <dbReference type="Proteomes" id="UP000265325"/>
    </source>
</evidence>
<dbReference type="AlphaFoldDB" id="A0A2P2GCP6"/>
<evidence type="ECO:0000259" key="4">
    <source>
        <dbReference type="Pfam" id="PF00891"/>
    </source>
</evidence>
<keyword evidence="2" id="KW-0808">Transferase</keyword>
<dbReference type="Pfam" id="PF08100">
    <property type="entry name" value="Dimerisation"/>
    <property type="match status" value="1"/>
</dbReference>
<keyword evidence="1" id="KW-0489">Methyltransferase</keyword>
<evidence type="ECO:0000256" key="2">
    <source>
        <dbReference type="ARBA" id="ARBA00022679"/>
    </source>
</evidence>
<evidence type="ECO:0000313" key="6">
    <source>
        <dbReference type="EMBL" id="KKZ69233.1"/>
    </source>
</evidence>